<organism evidence="1 2">
    <name type="scientific">Solanum commersonii</name>
    <name type="common">Commerson's wild potato</name>
    <name type="synonym">Commerson's nightshade</name>
    <dbReference type="NCBI Taxonomy" id="4109"/>
    <lineage>
        <taxon>Eukaryota</taxon>
        <taxon>Viridiplantae</taxon>
        <taxon>Streptophyta</taxon>
        <taxon>Embryophyta</taxon>
        <taxon>Tracheophyta</taxon>
        <taxon>Spermatophyta</taxon>
        <taxon>Magnoliopsida</taxon>
        <taxon>eudicotyledons</taxon>
        <taxon>Gunneridae</taxon>
        <taxon>Pentapetalae</taxon>
        <taxon>asterids</taxon>
        <taxon>lamiids</taxon>
        <taxon>Solanales</taxon>
        <taxon>Solanaceae</taxon>
        <taxon>Solanoideae</taxon>
        <taxon>Solaneae</taxon>
        <taxon>Solanum</taxon>
    </lineage>
</organism>
<reference evidence="1 2" key="1">
    <citation type="submission" date="2020-09" db="EMBL/GenBank/DDBJ databases">
        <title>De no assembly of potato wild relative species, Solanum commersonii.</title>
        <authorList>
            <person name="Cho K."/>
        </authorList>
    </citation>
    <scope>NUCLEOTIDE SEQUENCE [LARGE SCALE GENOMIC DNA]</scope>
    <source>
        <strain evidence="1">LZ3.2</strain>
        <tissue evidence="1">Leaf</tissue>
    </source>
</reference>
<feature type="non-terminal residue" evidence="1">
    <location>
        <position position="1"/>
    </location>
</feature>
<sequence length="44" mass="5008">DKVKFAIKKSSGRVAEQFREAALYFPMPQNLKPQFLGCDFVNMG</sequence>
<dbReference type="EMBL" id="JACXVP010000010">
    <property type="protein sequence ID" value="KAG5578981.1"/>
    <property type="molecule type" value="Genomic_DNA"/>
</dbReference>
<evidence type="ECO:0000313" key="2">
    <source>
        <dbReference type="Proteomes" id="UP000824120"/>
    </source>
</evidence>
<comment type="caution">
    <text evidence="1">The sequence shown here is derived from an EMBL/GenBank/DDBJ whole genome shotgun (WGS) entry which is preliminary data.</text>
</comment>
<dbReference type="Proteomes" id="UP000824120">
    <property type="component" value="Chromosome 10"/>
</dbReference>
<name>A0A9J5WUP1_SOLCO</name>
<protein>
    <submittedName>
        <fullName evidence="1">Uncharacterized protein</fullName>
    </submittedName>
</protein>
<dbReference type="AlphaFoldDB" id="A0A9J5WUP1"/>
<keyword evidence="2" id="KW-1185">Reference proteome</keyword>
<gene>
    <name evidence="1" type="ORF">H5410_049608</name>
</gene>
<accession>A0A9J5WUP1</accession>
<proteinExistence type="predicted"/>
<evidence type="ECO:0000313" key="1">
    <source>
        <dbReference type="EMBL" id="KAG5578981.1"/>
    </source>
</evidence>